<evidence type="ECO:0000256" key="1">
    <source>
        <dbReference type="ARBA" id="ARBA00012344"/>
    </source>
</evidence>
<reference evidence="3 4" key="1">
    <citation type="submission" date="2022-10" db="EMBL/GenBank/DDBJ databases">
        <title>Pararhodobacter sp. nov., isolated from marine algae.</title>
        <authorList>
            <person name="Choi B.J."/>
            <person name="Kim J.M."/>
            <person name="Lee J.K."/>
            <person name="Choi D.G."/>
            <person name="Jeon C.O."/>
        </authorList>
    </citation>
    <scope>NUCLEOTIDE SEQUENCE [LARGE SCALE GENOMIC DNA]</scope>
    <source>
        <strain evidence="3 4">ZQ420</strain>
    </source>
</reference>
<dbReference type="InterPro" id="IPR006840">
    <property type="entry name" value="ChaC"/>
</dbReference>
<proteinExistence type="predicted"/>
<comment type="caution">
    <text evidence="3">The sequence shown here is derived from an EMBL/GenBank/DDBJ whole genome shotgun (WGS) entry which is preliminary data.</text>
</comment>
<dbReference type="CDD" id="cd06661">
    <property type="entry name" value="GGCT_like"/>
    <property type="match status" value="1"/>
</dbReference>
<dbReference type="InterPro" id="IPR036568">
    <property type="entry name" value="GGCT-like_sf"/>
</dbReference>
<dbReference type="PANTHER" id="PTHR12192:SF2">
    <property type="entry name" value="GLUTATHIONE-SPECIFIC GAMMA-GLUTAMYLCYCLOTRANSFERASE 2"/>
    <property type="match status" value="1"/>
</dbReference>
<dbReference type="SUPFAM" id="SSF110857">
    <property type="entry name" value="Gamma-glutamyl cyclotransferase-like"/>
    <property type="match status" value="1"/>
</dbReference>
<evidence type="ECO:0000256" key="2">
    <source>
        <dbReference type="ARBA" id="ARBA00023239"/>
    </source>
</evidence>
<dbReference type="Gene3D" id="3.10.490.10">
    <property type="entry name" value="Gamma-glutamyl cyclotransferase-like"/>
    <property type="match status" value="1"/>
</dbReference>
<evidence type="ECO:0000313" key="4">
    <source>
        <dbReference type="Proteomes" id="UP001208938"/>
    </source>
</evidence>
<dbReference type="Proteomes" id="UP001208938">
    <property type="component" value="Unassembled WGS sequence"/>
</dbReference>
<protein>
    <recommendedName>
        <fullName evidence="1">glutathione-specific gamma-glutamylcyclotransferase</fullName>
        <ecNumber evidence="1">4.3.2.7</ecNumber>
    </recommendedName>
</protein>
<name>A0ABT3GVX7_9RHOB</name>
<dbReference type="RefSeq" id="WP_264504740.1">
    <property type="nucleotide sequence ID" value="NZ_JAPDFL010000001.1"/>
</dbReference>
<organism evidence="3 4">
    <name type="scientific">Pararhodobacter zhoushanensis</name>
    <dbReference type="NCBI Taxonomy" id="2479545"/>
    <lineage>
        <taxon>Bacteria</taxon>
        <taxon>Pseudomonadati</taxon>
        <taxon>Pseudomonadota</taxon>
        <taxon>Alphaproteobacteria</taxon>
        <taxon>Rhodobacterales</taxon>
        <taxon>Paracoccaceae</taxon>
        <taxon>Pararhodobacter</taxon>
    </lineage>
</organism>
<accession>A0ABT3GVX7</accession>
<gene>
    <name evidence="3" type="ORF">OKW52_05060</name>
</gene>
<sequence length="244" mass="26657">MSDDPFLYHPGLRDLIIDPAHSAFRQLTTASVRERVEAKGYSTAWLRTDAEREALRHAFLADWPGDMWIFAYGSLMWDPGIHFTQVRRAHMPGYARRFILRDVNGGRGTPEAPGLMAALDHGVEGCDGLAFRIDAAQVDAETAVLWQREMIGAGYIPIVAPAQTEAGTIRCVTFLADHAADSIVAGLSRAEQVRCLATGEGFLGTSLDYLRGIHRHFAALRIEDPHVSGLLAEAEALAAHLAAK</sequence>
<keyword evidence="4" id="KW-1185">Reference proteome</keyword>
<dbReference type="Pfam" id="PF04752">
    <property type="entry name" value="ChaC"/>
    <property type="match status" value="1"/>
</dbReference>
<dbReference type="PANTHER" id="PTHR12192">
    <property type="entry name" value="CATION TRANSPORT PROTEIN CHAC-RELATED"/>
    <property type="match status" value="1"/>
</dbReference>
<dbReference type="EC" id="4.3.2.7" evidence="1"/>
<dbReference type="InterPro" id="IPR013024">
    <property type="entry name" value="GGCT-like"/>
</dbReference>
<dbReference type="EMBL" id="JAPDFL010000001">
    <property type="protein sequence ID" value="MCW1931644.1"/>
    <property type="molecule type" value="Genomic_DNA"/>
</dbReference>
<evidence type="ECO:0000313" key="3">
    <source>
        <dbReference type="EMBL" id="MCW1931644.1"/>
    </source>
</evidence>
<keyword evidence="2" id="KW-0456">Lyase</keyword>